<protein>
    <submittedName>
        <fullName evidence="8">Nitrite reductase [NAD(P)H] small subunit</fullName>
    </submittedName>
</protein>
<sequence>MRLALQEIAINDWTPVCALDDILPGTGVGALIDGTQIALFRLDHDQVFALDNFDPHSQANVLSRGIVGDLGGELVVASPVYKQHYRLRDGQCLENPDHSVHAYAVRVVDQTVEVALQASVSAAA</sequence>
<reference evidence="8 9" key="1">
    <citation type="submission" date="2013-04" db="EMBL/GenBank/DDBJ databases">
        <title>Oceanococcus atlanticus 22II-S10r2 Genome Sequencing.</title>
        <authorList>
            <person name="Lai Q."/>
            <person name="Li G."/>
            <person name="Shao Z."/>
        </authorList>
    </citation>
    <scope>NUCLEOTIDE SEQUENCE [LARGE SCALE GENOMIC DNA]</scope>
    <source>
        <strain evidence="8 9">22II-S10r2</strain>
    </source>
</reference>
<dbReference type="AlphaFoldDB" id="A0A1Y1SDX2"/>
<keyword evidence="6" id="KW-0534">Nitrate assimilation</keyword>
<name>A0A1Y1SDX2_9GAMM</name>
<evidence type="ECO:0000256" key="3">
    <source>
        <dbReference type="ARBA" id="ARBA00023002"/>
    </source>
</evidence>
<dbReference type="PANTHER" id="PTHR40562">
    <property type="match status" value="1"/>
</dbReference>
<evidence type="ECO:0000313" key="9">
    <source>
        <dbReference type="Proteomes" id="UP000192342"/>
    </source>
</evidence>
<dbReference type="GO" id="GO:0046872">
    <property type="term" value="F:metal ion binding"/>
    <property type="evidence" value="ECO:0007669"/>
    <property type="project" value="UniProtKB-KW"/>
</dbReference>
<evidence type="ECO:0000259" key="7">
    <source>
        <dbReference type="PROSITE" id="PS51296"/>
    </source>
</evidence>
<evidence type="ECO:0000256" key="4">
    <source>
        <dbReference type="ARBA" id="ARBA00023004"/>
    </source>
</evidence>
<dbReference type="NCBIfam" id="NF007066">
    <property type="entry name" value="PRK09511.1"/>
    <property type="match status" value="1"/>
</dbReference>
<dbReference type="SUPFAM" id="SSF50022">
    <property type="entry name" value="ISP domain"/>
    <property type="match status" value="1"/>
</dbReference>
<keyword evidence="5" id="KW-0411">Iron-sulfur</keyword>
<gene>
    <name evidence="8" type="ORF">ATO7_09157</name>
</gene>
<dbReference type="NCBIfam" id="TIGR02378">
    <property type="entry name" value="nirD_assim_sml"/>
    <property type="match status" value="1"/>
</dbReference>
<dbReference type="Proteomes" id="UP000192342">
    <property type="component" value="Unassembled WGS sequence"/>
</dbReference>
<dbReference type="PROSITE" id="PS51300">
    <property type="entry name" value="NIRD"/>
    <property type="match status" value="1"/>
</dbReference>
<dbReference type="InterPro" id="IPR036922">
    <property type="entry name" value="Rieske_2Fe-2S_sf"/>
</dbReference>
<dbReference type="PANTHER" id="PTHR40562:SF1">
    <property type="entry name" value="NITRITE REDUCTASE (NADH) SMALL SUBUNIT"/>
    <property type="match status" value="1"/>
</dbReference>
<evidence type="ECO:0000256" key="2">
    <source>
        <dbReference type="ARBA" id="ARBA00022723"/>
    </source>
</evidence>
<feature type="domain" description="Rieske" evidence="7">
    <location>
        <begin position="14"/>
        <end position="114"/>
    </location>
</feature>
<proteinExistence type="predicted"/>
<dbReference type="InterPro" id="IPR017881">
    <property type="entry name" value="NirD"/>
</dbReference>
<keyword evidence="3" id="KW-0560">Oxidoreductase</keyword>
<dbReference type="Gene3D" id="2.102.10.10">
    <property type="entry name" value="Rieske [2Fe-2S] iron-sulphur domain"/>
    <property type="match status" value="1"/>
</dbReference>
<dbReference type="OrthoDB" id="9769355at2"/>
<dbReference type="EMBL" id="AQQV01000002">
    <property type="protein sequence ID" value="ORE87197.1"/>
    <property type="molecule type" value="Genomic_DNA"/>
</dbReference>
<dbReference type="GO" id="GO:0051537">
    <property type="term" value="F:2 iron, 2 sulfur cluster binding"/>
    <property type="evidence" value="ECO:0007669"/>
    <property type="project" value="UniProtKB-KW"/>
</dbReference>
<evidence type="ECO:0000256" key="5">
    <source>
        <dbReference type="ARBA" id="ARBA00023014"/>
    </source>
</evidence>
<dbReference type="InterPro" id="IPR012748">
    <property type="entry name" value="Rieske-like_NirD"/>
</dbReference>
<evidence type="ECO:0000256" key="1">
    <source>
        <dbReference type="ARBA" id="ARBA00022714"/>
    </source>
</evidence>
<dbReference type="GO" id="GO:0042128">
    <property type="term" value="P:nitrate assimilation"/>
    <property type="evidence" value="ECO:0007669"/>
    <property type="project" value="UniProtKB-KW"/>
</dbReference>
<accession>A0A1Y1SDX2</accession>
<evidence type="ECO:0000256" key="6">
    <source>
        <dbReference type="ARBA" id="ARBA00023063"/>
    </source>
</evidence>
<dbReference type="PROSITE" id="PS51296">
    <property type="entry name" value="RIESKE"/>
    <property type="match status" value="1"/>
</dbReference>
<dbReference type="Pfam" id="PF13806">
    <property type="entry name" value="Rieske_2"/>
    <property type="match status" value="1"/>
</dbReference>
<keyword evidence="1" id="KW-0001">2Fe-2S</keyword>
<keyword evidence="9" id="KW-1185">Reference proteome</keyword>
<keyword evidence="2" id="KW-0479">Metal-binding</keyword>
<dbReference type="GO" id="GO:0008942">
    <property type="term" value="F:nitrite reductase [NAD(P)H] activity"/>
    <property type="evidence" value="ECO:0007669"/>
    <property type="project" value="InterPro"/>
</dbReference>
<evidence type="ECO:0000313" key="8">
    <source>
        <dbReference type="EMBL" id="ORE87197.1"/>
    </source>
</evidence>
<keyword evidence="4" id="KW-0408">Iron</keyword>
<comment type="caution">
    <text evidence="8">The sequence shown here is derived from an EMBL/GenBank/DDBJ whole genome shotgun (WGS) entry which is preliminary data.</text>
</comment>
<dbReference type="CDD" id="cd03529">
    <property type="entry name" value="Rieske_NirD"/>
    <property type="match status" value="1"/>
</dbReference>
<dbReference type="STRING" id="1317117.ATO7_09157"/>
<dbReference type="GO" id="GO:0009344">
    <property type="term" value="C:nitrite reductase complex [NAD(P)H]"/>
    <property type="evidence" value="ECO:0007669"/>
    <property type="project" value="TreeGrafter"/>
</dbReference>
<dbReference type="InterPro" id="IPR017941">
    <property type="entry name" value="Rieske_2Fe-2S"/>
</dbReference>
<organism evidence="8 9">
    <name type="scientific">Oceanococcus atlanticus</name>
    <dbReference type="NCBI Taxonomy" id="1317117"/>
    <lineage>
        <taxon>Bacteria</taxon>
        <taxon>Pseudomonadati</taxon>
        <taxon>Pseudomonadota</taxon>
        <taxon>Gammaproteobacteria</taxon>
        <taxon>Chromatiales</taxon>
        <taxon>Oceanococcaceae</taxon>
        <taxon>Oceanococcus</taxon>
    </lineage>
</organism>